<dbReference type="InParanoid" id="F0ZU77"/>
<evidence type="ECO:0000313" key="3">
    <source>
        <dbReference type="EMBL" id="EGC32510.1"/>
    </source>
</evidence>
<dbReference type="GO" id="GO:0005737">
    <property type="term" value="C:cytoplasm"/>
    <property type="evidence" value="ECO:0000318"/>
    <property type="project" value="GO_Central"/>
</dbReference>
<dbReference type="EMBL" id="GL871189">
    <property type="protein sequence ID" value="EGC32510.1"/>
    <property type="molecule type" value="Genomic_DNA"/>
</dbReference>
<dbReference type="FunCoup" id="F0ZU77">
    <property type="interactions" value="625"/>
</dbReference>
<protein>
    <recommendedName>
        <fullName evidence="2">Clu domain-containing protein</fullName>
    </recommendedName>
</protein>
<sequence>RYDNVQPQPQPQSQSQPQPTSSLGYDNVGKNQLNINNSDGGSNKELTSRYDNVSTSNRSIGESNDSTSSRYDNVSNSLLVDSLSSSTGAVNNTSSSSSSLLSSNNYSSSPYNSYNAQTSNNKGEETSNSTTTKKDYIERDIGEEDLCLLENLIRYKSRLGKEDEHEIHVPNKLLEKSEQNEEPGSGYVEEEEDNLLSNPYISNHSTFTSSYSHPKFLTNKGLTEGFSSRTIVQSSASAISNASSSKIRLENISITSWNSEFQRLLEMDDCLEKFERLSSLEHDFVYAAETYGRIIISENFLSNELKTIKPVSVGGIAGGEKYIVQGILFKFALENETFGLYGSDENAMKTAAHELNGCTSFLNCGIKGLHVPLMAYIDYRGFRLMAMSLLPISKKSLIYGSCDAGQTVHTSNNIFNHLFGNASKIVNLKSHMVQDSSGDIKSIYGPIDIEGHIGADNRFYLLDFARLSPPEPVRHRGSYLYKLLRLELVRKFHKPLCSDAFSPMANIEIDIHNSEVKECYDELINIIIPNFAFNLENTYLKNESFSTTINTDHYFNHYKNISKHFHLEGINLRYLGEVRSYVRSDILKDFLTAEAIVRTLKSLARELLRREMKKTHLPSDYPYRNLLLNFLNLVFDEYTGQTEVFWTKIVFEKMQKKFLNIFHNRGLGEFETAEDGSKNVLGPDSPDEILKEMLENKSIRYKILTKFCKSIGLVLSKVSKAQFKESPKSFVFVDPDIIEIKTLITRLNIIDYADGMSLYYKSMGRGLSHSSKTRLLTISQTRLEESLHSMSTNYNSIFQMGNVIRLIAKYQEYNDKAKKYLEADKTFQQLENLRIDQNLLLQSKIHRVKSNISYLLYERITPEHLERIEALIKDCIELSPSKAYPTYLLAKLYTRMNSYSKSDFEKVNQAYEDIFLIDENYQKGHVNYAVFLLNTQEKNPIFSTEKVSAEIVKALSHGIVDSIIEKIEPVVNYNPWVVYESSKNIPKIKIMVKKAFATMVEKKGKLIIPNNISVLPEDRYFFENIQLSTLHLKEHSSSDNIKVLFSVFPSANKLYLRESNVDNIPNLFSDIKFCSNLTHINFGYSKGILDDYLVTIITPNLIKLKLYEIQEITQVTINKITEVAENLQVLDIGGCTGIESSCVLALLEKNKKIKKIAFPPSIDNDTLIQIFNISSQLERIDYMKCNLLTKDSFSQSFKYLPNLVKFRDPVGVPYFFLAQQFFNTRISKGGFEPVIRYFSKYNGKDIELFHIKTSFSMSAHDNKEYILWFNNFHPLVRFRDPPNSSNGLFQAARAVYSERPHNTLTVYRKSNPNSFFNTNDFIITCFNSMSPLQSFTFDYLNSKYSFSLNHLTSVQGKTFQTNIGLNSKTILTLGNSKSMGMMLDIEVKDKITPIFI</sequence>
<reference evidence="4" key="1">
    <citation type="journal article" date="2011" name="Genome Biol.">
        <title>Comparative genomics of the social amoebae Dictyostelium discoideum and Dictyostelium purpureum.</title>
        <authorList>
            <consortium name="US DOE Joint Genome Institute (JGI-PGF)"/>
            <person name="Sucgang R."/>
            <person name="Kuo A."/>
            <person name="Tian X."/>
            <person name="Salerno W."/>
            <person name="Parikh A."/>
            <person name="Feasley C.L."/>
            <person name="Dalin E."/>
            <person name="Tu H."/>
            <person name="Huang E."/>
            <person name="Barry K."/>
            <person name="Lindquist E."/>
            <person name="Shapiro H."/>
            <person name="Bruce D."/>
            <person name="Schmutz J."/>
            <person name="Salamov A."/>
            <person name="Fey P."/>
            <person name="Gaudet P."/>
            <person name="Anjard C."/>
            <person name="Babu M.M."/>
            <person name="Basu S."/>
            <person name="Bushmanova Y."/>
            <person name="van der Wel H."/>
            <person name="Katoh-Kurasawa M."/>
            <person name="Dinh C."/>
            <person name="Coutinho P.M."/>
            <person name="Saito T."/>
            <person name="Elias M."/>
            <person name="Schaap P."/>
            <person name="Kay R.R."/>
            <person name="Henrissat B."/>
            <person name="Eichinger L."/>
            <person name="Rivero F."/>
            <person name="Putnam N.H."/>
            <person name="West C.M."/>
            <person name="Loomis W.F."/>
            <person name="Chisholm R.L."/>
            <person name="Shaulsky G."/>
            <person name="Strassmann J.E."/>
            <person name="Queller D.C."/>
            <person name="Kuspa A."/>
            <person name="Grigoriev I.V."/>
        </authorList>
    </citation>
    <scope>NUCLEOTIDE SEQUENCE [LARGE SCALE GENOMIC DNA]</scope>
    <source>
        <strain evidence="4">QSDP1</strain>
    </source>
</reference>
<dbReference type="GO" id="GO:0048312">
    <property type="term" value="P:intracellular distribution of mitochondria"/>
    <property type="evidence" value="ECO:0000318"/>
    <property type="project" value="GO_Central"/>
</dbReference>
<dbReference type="GO" id="GO:0003729">
    <property type="term" value="F:mRNA binding"/>
    <property type="evidence" value="ECO:0000318"/>
    <property type="project" value="GO_Central"/>
</dbReference>
<feature type="compositionally biased region" description="Polar residues" evidence="1">
    <location>
        <begin position="116"/>
        <end position="131"/>
    </location>
</feature>
<dbReference type="Proteomes" id="UP000001064">
    <property type="component" value="Unassembled WGS sequence"/>
</dbReference>
<dbReference type="PANTHER" id="PTHR12601:SF11">
    <property type="entry name" value="CLU DOMAIN-CONTAINING PROTEIN"/>
    <property type="match status" value="1"/>
</dbReference>
<gene>
    <name evidence="3" type="ORF">DICPUDRAFT_15088</name>
</gene>
<feature type="region of interest" description="Disordered" evidence="1">
    <location>
        <begin position="1"/>
        <end position="72"/>
    </location>
</feature>
<dbReference type="KEGG" id="dpp:DICPUDRAFT_15088"/>
<dbReference type="InterPro" id="IPR033646">
    <property type="entry name" value="CLU-central"/>
</dbReference>
<dbReference type="SUPFAM" id="SSF52047">
    <property type="entry name" value="RNI-like"/>
    <property type="match status" value="1"/>
</dbReference>
<feature type="compositionally biased region" description="Low complexity" evidence="1">
    <location>
        <begin position="11"/>
        <end position="22"/>
    </location>
</feature>
<dbReference type="eggNOG" id="KOG1839">
    <property type="taxonomic scope" value="Eukaryota"/>
</dbReference>
<dbReference type="RefSeq" id="XP_003290960.1">
    <property type="nucleotide sequence ID" value="XM_003290912.1"/>
</dbReference>
<organism evidence="3 4">
    <name type="scientific">Dictyostelium purpureum</name>
    <name type="common">Slime mold</name>
    <dbReference type="NCBI Taxonomy" id="5786"/>
    <lineage>
        <taxon>Eukaryota</taxon>
        <taxon>Amoebozoa</taxon>
        <taxon>Evosea</taxon>
        <taxon>Eumycetozoa</taxon>
        <taxon>Dictyostelia</taxon>
        <taxon>Dictyosteliales</taxon>
        <taxon>Dictyosteliaceae</taxon>
        <taxon>Dictyostelium</taxon>
    </lineage>
</organism>
<evidence type="ECO:0000256" key="1">
    <source>
        <dbReference type="SAM" id="MobiDB-lite"/>
    </source>
</evidence>
<feature type="region of interest" description="Disordered" evidence="1">
    <location>
        <begin position="84"/>
        <end position="134"/>
    </location>
</feature>
<dbReference type="Gene3D" id="3.80.10.10">
    <property type="entry name" value="Ribonuclease Inhibitor"/>
    <property type="match status" value="1"/>
</dbReference>
<dbReference type="VEuPathDB" id="AmoebaDB:DICPUDRAFT_15088"/>
<evidence type="ECO:0000313" key="4">
    <source>
        <dbReference type="Proteomes" id="UP000001064"/>
    </source>
</evidence>
<feature type="non-terminal residue" evidence="3">
    <location>
        <position position="1"/>
    </location>
</feature>
<proteinExistence type="predicted"/>
<dbReference type="PANTHER" id="PTHR12601">
    <property type="entry name" value="EUKARYOTIC TRANSLATION INITIATION FACTOR 3 SUBUNIT EIF-3"/>
    <property type="match status" value="1"/>
</dbReference>
<dbReference type="OMA" id="LTSWNSE"/>
<feature type="compositionally biased region" description="Polar residues" evidence="1">
    <location>
        <begin position="29"/>
        <end position="71"/>
    </location>
</feature>
<name>F0ZU77_DICPU</name>
<dbReference type="GeneID" id="10508824"/>
<feature type="compositionally biased region" description="Low complexity" evidence="1">
    <location>
        <begin position="84"/>
        <end position="115"/>
    </location>
</feature>
<dbReference type="Pfam" id="PF12807">
    <property type="entry name" value="eIF3_p135"/>
    <property type="match status" value="1"/>
</dbReference>
<dbReference type="InterPro" id="IPR032675">
    <property type="entry name" value="LRR_dom_sf"/>
</dbReference>
<accession>F0ZU77</accession>
<dbReference type="InterPro" id="IPR027523">
    <property type="entry name" value="CLU_prot"/>
</dbReference>
<dbReference type="Pfam" id="PF13236">
    <property type="entry name" value="CLU"/>
    <property type="match status" value="1"/>
</dbReference>
<dbReference type="InterPro" id="IPR025697">
    <property type="entry name" value="CLU_dom"/>
</dbReference>
<dbReference type="PROSITE" id="PS51823">
    <property type="entry name" value="CLU"/>
    <property type="match status" value="1"/>
</dbReference>
<evidence type="ECO:0000259" key="2">
    <source>
        <dbReference type="PROSITE" id="PS51823"/>
    </source>
</evidence>
<feature type="domain" description="Clu" evidence="2">
    <location>
        <begin position="233"/>
        <end position="475"/>
    </location>
</feature>
<feature type="non-terminal residue" evidence="3">
    <location>
        <position position="1396"/>
    </location>
</feature>
<dbReference type="OrthoDB" id="19471at2759"/>
<keyword evidence="4" id="KW-1185">Reference proteome</keyword>